<sequence length="244" mass="27270">KVTFTFHKKNNKSQIVLVLIIVGLLSFSISAPIFSNINYANYPAPNAHTEYTTVCFDTSHNDIMIDPFSSVFQINSEYNYATFFCWTQRVGLYPSIEETLESCLDNDVIVFIDPDVAFAAEELDSLQSYVEKGGKILVLDSVDNEKSTANDLLSSFDSEFNIIEVTNDTNTSLSVNVGEAGSIIIKNSTTIGKIDYGTGMVVVAVDSNNFSDSFMGDPFTEPNQAQREVYDIEFYIFEEVFFKN</sequence>
<evidence type="ECO:0000313" key="1">
    <source>
        <dbReference type="EMBL" id="GAG69118.1"/>
    </source>
</evidence>
<proteinExistence type="predicted"/>
<gene>
    <name evidence="1" type="ORF">S01H4_18338</name>
</gene>
<dbReference type="EMBL" id="BART01008122">
    <property type="protein sequence ID" value="GAG69118.1"/>
    <property type="molecule type" value="Genomic_DNA"/>
</dbReference>
<accession>X1A8P5</accession>
<name>X1A8P5_9ZZZZ</name>
<reference evidence="1" key="1">
    <citation type="journal article" date="2014" name="Front. Microbiol.">
        <title>High frequency of phylogenetically diverse reductive dehalogenase-homologous genes in deep subseafloor sedimentary metagenomes.</title>
        <authorList>
            <person name="Kawai M."/>
            <person name="Futagami T."/>
            <person name="Toyoda A."/>
            <person name="Takaki Y."/>
            <person name="Nishi S."/>
            <person name="Hori S."/>
            <person name="Arai W."/>
            <person name="Tsubouchi T."/>
            <person name="Morono Y."/>
            <person name="Uchiyama I."/>
            <person name="Ito T."/>
            <person name="Fujiyama A."/>
            <person name="Inagaki F."/>
            <person name="Takami H."/>
        </authorList>
    </citation>
    <scope>NUCLEOTIDE SEQUENCE</scope>
    <source>
        <strain evidence="1">Expedition CK06-06</strain>
    </source>
</reference>
<feature type="non-terminal residue" evidence="1">
    <location>
        <position position="1"/>
    </location>
</feature>
<comment type="caution">
    <text evidence="1">The sequence shown here is derived from an EMBL/GenBank/DDBJ whole genome shotgun (WGS) entry which is preliminary data.</text>
</comment>
<protein>
    <recommendedName>
        <fullName evidence="2">DUF4350 domain-containing protein</fullName>
    </recommendedName>
</protein>
<organism evidence="1">
    <name type="scientific">marine sediment metagenome</name>
    <dbReference type="NCBI Taxonomy" id="412755"/>
    <lineage>
        <taxon>unclassified sequences</taxon>
        <taxon>metagenomes</taxon>
        <taxon>ecological metagenomes</taxon>
    </lineage>
</organism>
<dbReference type="AlphaFoldDB" id="X1A8P5"/>
<evidence type="ECO:0008006" key="2">
    <source>
        <dbReference type="Google" id="ProtNLM"/>
    </source>
</evidence>